<organism evidence="1 2">
    <name type="scientific">Ascaris lumbricoides</name>
    <name type="common">Giant roundworm</name>
    <dbReference type="NCBI Taxonomy" id="6252"/>
    <lineage>
        <taxon>Eukaryota</taxon>
        <taxon>Metazoa</taxon>
        <taxon>Ecdysozoa</taxon>
        <taxon>Nematoda</taxon>
        <taxon>Chromadorea</taxon>
        <taxon>Rhabditida</taxon>
        <taxon>Spirurina</taxon>
        <taxon>Ascaridomorpha</taxon>
        <taxon>Ascaridoidea</taxon>
        <taxon>Ascarididae</taxon>
        <taxon>Ascaris</taxon>
    </lineage>
</organism>
<dbReference type="WBParaSite" id="ALUE_0001447301-mRNA-1">
    <property type="protein sequence ID" value="ALUE_0001447301-mRNA-1"/>
    <property type="gene ID" value="ALUE_0001447301"/>
</dbReference>
<accession>A0A0M3IA98</accession>
<name>A0A0M3IA98_ASCLU</name>
<dbReference type="PANTHER" id="PTHR47027:SF20">
    <property type="entry name" value="REVERSE TRANSCRIPTASE-LIKE PROTEIN WITH RNA-DIRECTED DNA POLYMERASE DOMAIN"/>
    <property type="match status" value="1"/>
</dbReference>
<dbReference type="Proteomes" id="UP000036681">
    <property type="component" value="Unplaced"/>
</dbReference>
<sequence length="377" mass="39695">MLKELEVRSAVVGLRLNTSKTKLMSNRELKSTIVVRGEKIESVNEFICLGRCVKMSEGTEADVRRWIKQGWKAFFKDKDFYCEKKVPMSLRRKFFEKSVMPTILYGSETWVTTKEVRKLLAVAERRMERIMTGIKLRQRKANECLRGVTEVKDWVTKAGMRKFRRAAKISALKKDDWVKRITEWTPRIGKRSRGRLAMSGCVGGIHSRCGSCSSGDGVRNTGTNGDGQASSASSGYDRGGCGCSCCCGSGCGSCLTDSSFDSSGCRGGGSGTGCGSCRAGSGGFVSSGCRGGGSGSGCRSCRAGGGGFGSSGCRGGSSGSGCGSCRAGSGGFGSSGRTNCGGGSSCDSIIRCGSGRGRSVRPPSDGMQLLEPCLQDG</sequence>
<dbReference type="PANTHER" id="PTHR47027">
    <property type="entry name" value="REVERSE TRANSCRIPTASE DOMAIN-CONTAINING PROTEIN"/>
    <property type="match status" value="1"/>
</dbReference>
<evidence type="ECO:0000313" key="2">
    <source>
        <dbReference type="WBParaSite" id="ALUE_0001447301-mRNA-1"/>
    </source>
</evidence>
<keyword evidence="1" id="KW-1185">Reference proteome</keyword>
<proteinExistence type="predicted"/>
<evidence type="ECO:0000313" key="1">
    <source>
        <dbReference type="Proteomes" id="UP000036681"/>
    </source>
</evidence>
<dbReference type="AlphaFoldDB" id="A0A0M3IA98"/>
<reference evidence="2" key="1">
    <citation type="submission" date="2017-02" db="UniProtKB">
        <authorList>
            <consortium name="WormBaseParasite"/>
        </authorList>
    </citation>
    <scope>IDENTIFICATION</scope>
</reference>
<protein>
    <submittedName>
        <fullName evidence="2">Reverse transcriptase domain-containing protein</fullName>
    </submittedName>
</protein>